<reference evidence="1 2" key="1">
    <citation type="submission" date="2019-06" db="EMBL/GenBank/DDBJ databases">
        <title>Vibrio cholerae phylogeny based on whole-genome sequencing reveals genetic diversity and population strucutre.</title>
        <authorList>
            <person name="Zhiqiu Y."/>
            <person name="Bin L."/>
            <person name="Lingyan J."/>
        </authorList>
    </citation>
    <scope>NUCLEOTIDE SEQUENCE [LARGE SCALE GENOMIC DNA]</scope>
    <source>
        <strain evidence="1 2">N2814</strain>
    </source>
</reference>
<protein>
    <submittedName>
        <fullName evidence="1">Uncharacterized protein</fullName>
    </submittedName>
</protein>
<sequence>MKPIIRNILDKFNLLFYNQDDIAQEMMDKNDAIKLLIAHGYEVKFQNLSLADFGGNQTLLDAAELLAHRHGLIIQHANGEQVGKSVFLYHDK</sequence>
<evidence type="ECO:0000313" key="2">
    <source>
        <dbReference type="Proteomes" id="UP000323819"/>
    </source>
</evidence>
<comment type="caution">
    <text evidence="1">The sequence shown here is derived from an EMBL/GenBank/DDBJ whole genome shotgun (WGS) entry which is preliminary data.</text>
</comment>
<accession>A0ABD7SS59</accession>
<name>A0ABD7SS59_VIBCL</name>
<dbReference type="RefSeq" id="WP_148521530.1">
    <property type="nucleotide sequence ID" value="NZ_VSIJ01000005.1"/>
</dbReference>
<evidence type="ECO:0000313" key="1">
    <source>
        <dbReference type="EMBL" id="TXX67386.1"/>
    </source>
</evidence>
<gene>
    <name evidence="1" type="ORF">FXF03_02065</name>
</gene>
<proteinExistence type="predicted"/>
<dbReference type="EMBL" id="VSIJ01000005">
    <property type="protein sequence ID" value="TXX67386.1"/>
    <property type="molecule type" value="Genomic_DNA"/>
</dbReference>
<dbReference type="Proteomes" id="UP000323819">
    <property type="component" value="Unassembled WGS sequence"/>
</dbReference>
<dbReference type="AlphaFoldDB" id="A0ABD7SS59"/>
<organism evidence="1 2">
    <name type="scientific">Vibrio cholerae</name>
    <dbReference type="NCBI Taxonomy" id="666"/>
    <lineage>
        <taxon>Bacteria</taxon>
        <taxon>Pseudomonadati</taxon>
        <taxon>Pseudomonadota</taxon>
        <taxon>Gammaproteobacteria</taxon>
        <taxon>Vibrionales</taxon>
        <taxon>Vibrionaceae</taxon>
        <taxon>Vibrio</taxon>
    </lineage>
</organism>